<feature type="domain" description="Carboxylesterase type B" evidence="11">
    <location>
        <begin position="102"/>
        <end position="671"/>
    </location>
</feature>
<dbReference type="AlphaFoldDB" id="A0A1V9XK98"/>
<keyword evidence="6" id="KW-0325">Glycoprotein</keyword>
<dbReference type="InParanoid" id="A0A1V9XK98"/>
<evidence type="ECO:0000256" key="10">
    <source>
        <dbReference type="SAM" id="MobiDB-lite"/>
    </source>
</evidence>
<comment type="caution">
    <text evidence="12">The sequence shown here is derived from an EMBL/GenBank/DDBJ whole genome shotgun (WGS) entry which is preliminary data.</text>
</comment>
<reference evidence="12 13" key="1">
    <citation type="journal article" date="2017" name="Gigascience">
        <title>Draft genome of the honey bee ectoparasitic mite, Tropilaelaps mercedesae, is shaped by the parasitic life history.</title>
        <authorList>
            <person name="Dong X."/>
            <person name="Armstrong S.D."/>
            <person name="Xia D."/>
            <person name="Makepeace B.L."/>
            <person name="Darby A.C."/>
            <person name="Kadowaki T."/>
        </authorList>
    </citation>
    <scope>NUCLEOTIDE SEQUENCE [LARGE SCALE GENOMIC DNA]</scope>
    <source>
        <strain evidence="12">Wuxi-XJTLU</strain>
    </source>
</reference>
<keyword evidence="13" id="KW-1185">Reference proteome</keyword>
<comment type="catalytic activity">
    <reaction evidence="7">
        <text>acetylcholine + H2O = choline + acetate + H(+)</text>
        <dbReference type="Rhea" id="RHEA:17561"/>
        <dbReference type="ChEBI" id="CHEBI:15354"/>
        <dbReference type="ChEBI" id="CHEBI:15355"/>
        <dbReference type="ChEBI" id="CHEBI:15377"/>
        <dbReference type="ChEBI" id="CHEBI:15378"/>
        <dbReference type="ChEBI" id="CHEBI:30089"/>
        <dbReference type="EC" id="3.1.1.7"/>
    </reaction>
</comment>
<feature type="chain" id="PRO_5011825247" description="Carboxylic ester hydrolase" evidence="9">
    <location>
        <begin position="27"/>
        <end position="677"/>
    </location>
</feature>
<evidence type="ECO:0000256" key="9">
    <source>
        <dbReference type="RuleBase" id="RU361235"/>
    </source>
</evidence>
<dbReference type="PRINTS" id="PR00878">
    <property type="entry name" value="CHOLNESTRASE"/>
</dbReference>
<feature type="active site" description="Acyl-ester intermediate" evidence="8">
    <location>
        <position position="346"/>
    </location>
</feature>
<dbReference type="InterPro" id="IPR000997">
    <property type="entry name" value="Cholinesterase"/>
</dbReference>
<dbReference type="InterPro" id="IPR029058">
    <property type="entry name" value="AB_hydrolase_fold"/>
</dbReference>
<evidence type="ECO:0000313" key="13">
    <source>
        <dbReference type="Proteomes" id="UP000192247"/>
    </source>
</evidence>
<evidence type="ECO:0000256" key="3">
    <source>
        <dbReference type="ARBA" id="ARBA00022801"/>
    </source>
</evidence>
<keyword evidence="2" id="KW-0719">Serine esterase</keyword>
<dbReference type="GO" id="GO:0005886">
    <property type="term" value="C:plasma membrane"/>
    <property type="evidence" value="ECO:0007669"/>
    <property type="project" value="TreeGrafter"/>
</dbReference>
<keyword evidence="9" id="KW-0732">Signal</keyword>
<dbReference type="InterPro" id="IPR050654">
    <property type="entry name" value="AChE-related_enzymes"/>
</dbReference>
<dbReference type="Gene3D" id="3.40.50.1820">
    <property type="entry name" value="alpha/beta hydrolase"/>
    <property type="match status" value="1"/>
</dbReference>
<gene>
    <name evidence="12" type="ORF">BIW11_09468</name>
</gene>
<name>A0A1V9XK98_9ACAR</name>
<keyword evidence="3 9" id="KW-0378">Hydrolase</keyword>
<organism evidence="12 13">
    <name type="scientific">Tropilaelaps mercedesae</name>
    <dbReference type="NCBI Taxonomy" id="418985"/>
    <lineage>
        <taxon>Eukaryota</taxon>
        <taxon>Metazoa</taxon>
        <taxon>Ecdysozoa</taxon>
        <taxon>Arthropoda</taxon>
        <taxon>Chelicerata</taxon>
        <taxon>Arachnida</taxon>
        <taxon>Acari</taxon>
        <taxon>Parasitiformes</taxon>
        <taxon>Mesostigmata</taxon>
        <taxon>Gamasina</taxon>
        <taxon>Dermanyssoidea</taxon>
        <taxon>Laelapidae</taxon>
        <taxon>Tropilaelaps</taxon>
    </lineage>
</organism>
<evidence type="ECO:0000313" key="12">
    <source>
        <dbReference type="EMBL" id="OQR73861.1"/>
    </source>
</evidence>
<evidence type="ECO:0000259" key="11">
    <source>
        <dbReference type="Pfam" id="PF00135"/>
    </source>
</evidence>
<dbReference type="OrthoDB" id="408631at2759"/>
<feature type="region of interest" description="Disordered" evidence="10">
    <location>
        <begin position="209"/>
        <end position="229"/>
    </location>
</feature>
<dbReference type="EC" id="3.1.1.-" evidence="9"/>
<evidence type="ECO:0000256" key="4">
    <source>
        <dbReference type="ARBA" id="ARBA00022867"/>
    </source>
</evidence>
<keyword evidence="5" id="KW-1015">Disulfide bond</keyword>
<dbReference type="Pfam" id="PF00135">
    <property type="entry name" value="COesterase"/>
    <property type="match status" value="1"/>
</dbReference>
<evidence type="ECO:0000256" key="1">
    <source>
        <dbReference type="ARBA" id="ARBA00005964"/>
    </source>
</evidence>
<dbReference type="SUPFAM" id="SSF53474">
    <property type="entry name" value="alpha/beta-Hydrolases"/>
    <property type="match status" value="1"/>
</dbReference>
<accession>A0A1V9XK98</accession>
<dbReference type="Proteomes" id="UP000192247">
    <property type="component" value="Unassembled WGS sequence"/>
</dbReference>
<evidence type="ECO:0000256" key="8">
    <source>
        <dbReference type="PIRSR" id="PIRSR600997-1"/>
    </source>
</evidence>
<protein>
    <recommendedName>
        <fullName evidence="9">Carboxylic ester hydrolase</fullName>
        <ecNumber evidence="9">3.1.1.-</ecNumber>
    </recommendedName>
</protein>
<dbReference type="ESTHER" id="9acar-a0a1v9xk98">
    <property type="family name" value="Cholinesterase-like"/>
</dbReference>
<dbReference type="GO" id="GO:0005615">
    <property type="term" value="C:extracellular space"/>
    <property type="evidence" value="ECO:0007669"/>
    <property type="project" value="TreeGrafter"/>
</dbReference>
<dbReference type="PANTHER" id="PTHR43918">
    <property type="entry name" value="ACETYLCHOLINESTERASE"/>
    <property type="match status" value="1"/>
</dbReference>
<evidence type="ECO:0000256" key="5">
    <source>
        <dbReference type="ARBA" id="ARBA00023157"/>
    </source>
</evidence>
<dbReference type="InterPro" id="IPR002018">
    <property type="entry name" value="CarbesteraseB"/>
</dbReference>
<proteinExistence type="inferred from homology"/>
<dbReference type="InterPro" id="IPR019826">
    <property type="entry name" value="Carboxylesterase_B_AS"/>
</dbReference>
<dbReference type="EMBL" id="MNPL01009152">
    <property type="protein sequence ID" value="OQR73861.1"/>
    <property type="molecule type" value="Genomic_DNA"/>
</dbReference>
<feature type="compositionally biased region" description="Basic and acidic residues" evidence="10">
    <location>
        <begin position="220"/>
        <end position="229"/>
    </location>
</feature>
<comment type="similarity">
    <text evidence="1 9">Belongs to the type-B carboxylesterase/lipase family.</text>
</comment>
<evidence type="ECO:0000256" key="7">
    <source>
        <dbReference type="ARBA" id="ARBA00048484"/>
    </source>
</evidence>
<evidence type="ECO:0000256" key="2">
    <source>
        <dbReference type="ARBA" id="ARBA00022487"/>
    </source>
</evidence>
<feature type="active site" description="Charge relay system" evidence="8">
    <location>
        <position position="589"/>
    </location>
</feature>
<dbReference type="PROSITE" id="PS00941">
    <property type="entry name" value="CARBOXYLESTERASE_B_2"/>
    <property type="match status" value="1"/>
</dbReference>
<feature type="active site" description="Charge relay system" evidence="8">
    <location>
        <position position="475"/>
    </location>
</feature>
<dbReference type="STRING" id="418985.A0A1V9XK98"/>
<sequence>MAPSTLCHRLVVISLSLVSLPSFSMNQDDHKLLSERTYTFTLVNVPISHQLGSNSTPTLIGANLTLITAAKYDITRLFSGPANTIKLHRKHTNNQIQDDLNPEVSTNSGTIRGFRQTVLGRGIDTFLGIPFAEPPTGSRRFRRPLRVRRWSGTLNALEFGNPCHQLNYTADWQWVYPKKPQSEDCLTLNIWTPSPQSAGDLEEAIDGCRNKQNNKHRHRDQTTREEESHGNGIAFHRIGSDTMTKSKRTRYCSALKTVLVYIYGGGFSIGSTDWEFYDGRVLAGRGDIIVASMNYRLGPLGFLNANIRDMPGNMGLYDQQMAIRWIYENIRHFGGDPSKMVLMGESAGAVSVGLHLISPMSRYMINRVIMHSGSPLWDTPDNTIDGPKKANEFAEIFGCANRSRTFDTDPNSVLECLMEVEAGEMYTKAFELLGKRVLTYHPRWGDQFLPLRPKDAMRQGFFKDVNVFMGVNRDEGSIFVANTMPEIFMRGPLPNITRDEASLYMIFFFQYILRSGTRDIRDHYFNKLDNNDFAGVRQAFIDAIGDYLQICPTVYFGEHLADFGNDVYFYLFDHRPSNSYWDKWLGVAHFDEIQFVFGMPLRFPAEFTRQEIELSKKMMDIWIAFIKQGSPPTIGSRPWPLYRQKKPHYIHIDNGPLEVGRGPHEKNCAFFKKYILR</sequence>
<dbReference type="GO" id="GO:0006581">
    <property type="term" value="P:acetylcholine catabolic process"/>
    <property type="evidence" value="ECO:0007669"/>
    <property type="project" value="TreeGrafter"/>
</dbReference>
<keyword evidence="4" id="KW-0531">Neurotransmitter degradation</keyword>
<evidence type="ECO:0000256" key="6">
    <source>
        <dbReference type="ARBA" id="ARBA00023180"/>
    </source>
</evidence>
<feature type="signal peptide" evidence="9">
    <location>
        <begin position="1"/>
        <end position="26"/>
    </location>
</feature>
<dbReference type="PROSITE" id="PS00122">
    <property type="entry name" value="CARBOXYLESTERASE_B_1"/>
    <property type="match status" value="1"/>
</dbReference>
<dbReference type="GO" id="GO:0019695">
    <property type="term" value="P:choline metabolic process"/>
    <property type="evidence" value="ECO:0007669"/>
    <property type="project" value="TreeGrafter"/>
</dbReference>
<dbReference type="PANTHER" id="PTHR43918:SF4">
    <property type="entry name" value="CARBOXYLIC ESTER HYDROLASE"/>
    <property type="match status" value="1"/>
</dbReference>
<dbReference type="InterPro" id="IPR019819">
    <property type="entry name" value="Carboxylesterase_B_CS"/>
</dbReference>
<dbReference type="GO" id="GO:0003990">
    <property type="term" value="F:acetylcholinesterase activity"/>
    <property type="evidence" value="ECO:0007669"/>
    <property type="project" value="UniProtKB-EC"/>
</dbReference>